<name>A0A2W1N1K1_9FLAO</name>
<dbReference type="OrthoDB" id="1491285at2"/>
<evidence type="ECO:0000313" key="5">
    <source>
        <dbReference type="Proteomes" id="UP000249248"/>
    </source>
</evidence>
<dbReference type="EMBL" id="QKSB01000006">
    <property type="protein sequence ID" value="PZE16821.1"/>
    <property type="molecule type" value="Genomic_DNA"/>
</dbReference>
<dbReference type="InterPro" id="IPR027385">
    <property type="entry name" value="Beta-barrel_OMP"/>
</dbReference>
<evidence type="ECO:0000256" key="2">
    <source>
        <dbReference type="SAM" id="SignalP"/>
    </source>
</evidence>
<accession>A0A2W1N1K1</accession>
<sequence>MKKGIIALGCALLITAGTNFSNAQALEEGNVQLDVYAGYPNLLNSAFKNTEILDFEDEIEFSSIPTVGFRFGYMLSDKISLGIDFNYSSFSFNYTDEATNYDYQIGLNRIRAMARFEVHFSQNDKLDMYMPIAAGIHKITPKVSTTDPNEQETVNDVEDILGLFDFPVAFRVGFGGRYFFTDNIGLNLEFGLGGGALIEGGLAIKI</sequence>
<feature type="chain" id="PRO_5015877569" description="Outer membrane protein beta-barrel domain-containing protein" evidence="2">
    <location>
        <begin position="26"/>
        <end position="206"/>
    </location>
</feature>
<dbReference type="Gene3D" id="2.40.160.20">
    <property type="match status" value="1"/>
</dbReference>
<gene>
    <name evidence="4" type="ORF">DNU06_11225</name>
</gene>
<reference evidence="4 5" key="1">
    <citation type="submission" date="2018-06" db="EMBL/GenBank/DDBJ databases">
        <title>The draft genome sequence of Crocinitomix sp. SM1701.</title>
        <authorList>
            <person name="Zhang X."/>
        </authorList>
    </citation>
    <scope>NUCLEOTIDE SEQUENCE [LARGE SCALE GENOMIC DNA]</scope>
    <source>
        <strain evidence="4 5">SM1701</strain>
    </source>
</reference>
<feature type="domain" description="Outer membrane protein beta-barrel" evidence="3">
    <location>
        <begin position="18"/>
        <end position="191"/>
    </location>
</feature>
<feature type="signal peptide" evidence="2">
    <location>
        <begin position="1"/>
        <end position="25"/>
    </location>
</feature>
<dbReference type="SUPFAM" id="SSF56925">
    <property type="entry name" value="OMPA-like"/>
    <property type="match status" value="1"/>
</dbReference>
<keyword evidence="1 2" id="KW-0732">Signal</keyword>
<keyword evidence="5" id="KW-1185">Reference proteome</keyword>
<dbReference type="InterPro" id="IPR011250">
    <property type="entry name" value="OMP/PagP_B-barrel"/>
</dbReference>
<dbReference type="AlphaFoldDB" id="A0A2W1N1K1"/>
<evidence type="ECO:0000256" key="1">
    <source>
        <dbReference type="ARBA" id="ARBA00022729"/>
    </source>
</evidence>
<proteinExistence type="predicted"/>
<organism evidence="4 5">
    <name type="scientific">Putridiphycobacter roseus</name>
    <dbReference type="NCBI Taxonomy" id="2219161"/>
    <lineage>
        <taxon>Bacteria</taxon>
        <taxon>Pseudomonadati</taxon>
        <taxon>Bacteroidota</taxon>
        <taxon>Flavobacteriia</taxon>
        <taxon>Flavobacteriales</taxon>
        <taxon>Crocinitomicaceae</taxon>
        <taxon>Putridiphycobacter</taxon>
    </lineage>
</organism>
<comment type="caution">
    <text evidence="4">The sequence shown here is derived from an EMBL/GenBank/DDBJ whole genome shotgun (WGS) entry which is preliminary data.</text>
</comment>
<dbReference type="Proteomes" id="UP000249248">
    <property type="component" value="Unassembled WGS sequence"/>
</dbReference>
<dbReference type="Pfam" id="PF13505">
    <property type="entry name" value="OMP_b-brl"/>
    <property type="match status" value="1"/>
</dbReference>
<protein>
    <recommendedName>
        <fullName evidence="3">Outer membrane protein beta-barrel domain-containing protein</fullName>
    </recommendedName>
</protein>
<dbReference type="RefSeq" id="WP_111063430.1">
    <property type="nucleotide sequence ID" value="NZ_JBHUCU010000007.1"/>
</dbReference>
<evidence type="ECO:0000313" key="4">
    <source>
        <dbReference type="EMBL" id="PZE16821.1"/>
    </source>
</evidence>
<evidence type="ECO:0000259" key="3">
    <source>
        <dbReference type="Pfam" id="PF13505"/>
    </source>
</evidence>